<feature type="region of interest" description="Disordered" evidence="17">
    <location>
        <begin position="289"/>
        <end position="309"/>
    </location>
</feature>
<reference evidence="20" key="1">
    <citation type="submission" date="2022-08" db="EMBL/GenBank/DDBJ databases">
        <authorList>
            <person name="Vandamme P."/>
            <person name="Hettiarachchi A."/>
            <person name="Peeters C."/>
            <person name="Cnockaert M."/>
            <person name="Carlier A."/>
        </authorList>
    </citation>
    <scope>NUCLEOTIDE SEQUENCE</scope>
    <source>
        <strain evidence="20">LMG 31809</strain>
    </source>
</reference>
<name>A0A9X3TWR7_9PROT</name>
<dbReference type="InterPro" id="IPR036942">
    <property type="entry name" value="Beta-barrel_TonB_sf"/>
</dbReference>
<dbReference type="PANTHER" id="PTHR32552:SF68">
    <property type="entry name" value="FERRICHROME OUTER MEMBRANE TRANSPORTER_PHAGE RECEPTOR"/>
    <property type="match status" value="1"/>
</dbReference>
<feature type="domain" description="TonB-dependent receptor plug" evidence="19">
    <location>
        <begin position="101"/>
        <end position="197"/>
    </location>
</feature>
<evidence type="ECO:0000256" key="1">
    <source>
        <dbReference type="ARBA" id="ARBA00004571"/>
    </source>
</evidence>
<feature type="domain" description="TonB-dependent receptor-like beta-barrel" evidence="18">
    <location>
        <begin position="268"/>
        <end position="713"/>
    </location>
</feature>
<evidence type="ECO:0000256" key="17">
    <source>
        <dbReference type="SAM" id="MobiDB-lite"/>
    </source>
</evidence>
<dbReference type="CDD" id="cd01347">
    <property type="entry name" value="ligand_gated_channel"/>
    <property type="match status" value="1"/>
</dbReference>
<evidence type="ECO:0000256" key="12">
    <source>
        <dbReference type="ARBA" id="ARBA00023170"/>
    </source>
</evidence>
<keyword evidence="21" id="KW-1185">Reference proteome</keyword>
<dbReference type="InterPro" id="IPR037066">
    <property type="entry name" value="Plug_dom_sf"/>
</dbReference>
<feature type="short sequence motif" description="TonB C-terminal box" evidence="15">
    <location>
        <begin position="727"/>
        <end position="744"/>
    </location>
</feature>
<keyword evidence="6 14" id="KW-0812">Transmembrane</keyword>
<evidence type="ECO:0000256" key="15">
    <source>
        <dbReference type="PROSITE-ProRule" id="PRU10144"/>
    </source>
</evidence>
<dbReference type="AlphaFoldDB" id="A0A9X3TWR7"/>
<dbReference type="Pfam" id="PF07715">
    <property type="entry name" value="Plug"/>
    <property type="match status" value="1"/>
</dbReference>
<comment type="similarity">
    <text evidence="2 14 16">Belongs to the TonB-dependent receptor family.</text>
</comment>
<reference evidence="20" key="2">
    <citation type="journal article" date="2023" name="Syst. Appl. Microbiol.">
        <title>Govania unica gen. nov., sp. nov., a rare biosphere bacterium that represents a novel family in the class Alphaproteobacteria.</title>
        <authorList>
            <person name="Vandamme P."/>
            <person name="Peeters C."/>
            <person name="Hettiarachchi A."/>
            <person name="Cnockaert M."/>
            <person name="Carlier A."/>
        </authorList>
    </citation>
    <scope>NUCLEOTIDE SEQUENCE</scope>
    <source>
        <strain evidence="20">LMG 31809</strain>
    </source>
</reference>
<keyword evidence="13 14" id="KW-0998">Cell outer membrane</keyword>
<evidence type="ECO:0000256" key="11">
    <source>
        <dbReference type="ARBA" id="ARBA00023136"/>
    </source>
</evidence>
<sequence>MSLETLSESGCRKSRRRLFWVSTASVAVLANALVLGLPVQAQTAADASAQIQAQTGKPGPQKLGPVKVEGAEVGGFAIEAPADQGYHADRLLSATKTDTKLIDVPQAVSVVTRQQMNDLASQSMADVVRYVPGINFAQGEGNRDTPIFRGNNSTSDFFVDGIRDDVQYYRDVYNIERVEVLKGPNAMIFGRGGVGGVINRVTRQANWDGAREVRLETGSDDHYRGTFDVGQGVTDAIALRMTGLYENSDSFRDGVNLERWGLNPTASFRLGDATLVQVGYEHFDDKRTADRGVPSYQGRPLKTDRSTFFGDPDLSPTTANVDAVNLAVEHDFGNGLTIRNRTRYANYDKFYQNVFPGLVNAAGTTVEISAYSNATARDSFTNQTDLTYDVMTGSIRHTLLAGVEYSRQATNNFRQTGYFTGVSPTTTTITVPVGSPTISVPITFRQSATDADNHGVAKAYAGYIQDQIELTPQIQAVLGVRYDKFDVDFTNNRNGASFKSADNLWSPRAGLVFKPIETVSLYASYSLTYLPRAGEQLASLSLSNAALDPEKFKNYELGTKWDVNGNLLLTAAVYQLDRSNVLVPLDPNNAGLGSTLVKGQRTKGVELGASGNITDAWSVIASYAYQDGKLTAAQSLTVPAGAKLANLPKHSVALWNRYNILPQVGAGVGVIYQSKRYTTTDNTVVMPDFLRVDAALYYDINDMVSAQLNVENLFNERYYVNANSNTNIMPGSPRAFRLGLSGRF</sequence>
<comment type="subcellular location">
    <subcellularLocation>
        <location evidence="1 14">Cell outer membrane</location>
        <topology evidence="1 14">Multi-pass membrane protein</topology>
    </subcellularLocation>
</comment>
<dbReference type="FunFam" id="2.170.130.10:FF:000001">
    <property type="entry name" value="Catecholate siderophore TonB-dependent receptor"/>
    <property type="match status" value="1"/>
</dbReference>
<keyword evidence="5" id="KW-0410">Iron transport</keyword>
<keyword evidence="3 14" id="KW-0813">Transport</keyword>
<dbReference type="Proteomes" id="UP001141619">
    <property type="component" value="Unassembled WGS sequence"/>
</dbReference>
<dbReference type="Pfam" id="PF00593">
    <property type="entry name" value="TonB_dep_Rec_b-barrel"/>
    <property type="match status" value="1"/>
</dbReference>
<dbReference type="GO" id="GO:0009279">
    <property type="term" value="C:cell outer membrane"/>
    <property type="evidence" value="ECO:0007669"/>
    <property type="project" value="UniProtKB-SubCell"/>
</dbReference>
<evidence type="ECO:0000256" key="9">
    <source>
        <dbReference type="ARBA" id="ARBA00023065"/>
    </source>
</evidence>
<dbReference type="InterPro" id="IPR000531">
    <property type="entry name" value="Beta-barrel_TonB"/>
</dbReference>
<dbReference type="EMBL" id="JANWOI010000001">
    <property type="protein sequence ID" value="MDA5193122.1"/>
    <property type="molecule type" value="Genomic_DNA"/>
</dbReference>
<evidence type="ECO:0000256" key="13">
    <source>
        <dbReference type="ARBA" id="ARBA00023237"/>
    </source>
</evidence>
<evidence type="ECO:0000256" key="2">
    <source>
        <dbReference type="ARBA" id="ARBA00009810"/>
    </source>
</evidence>
<dbReference type="GO" id="GO:0015344">
    <property type="term" value="F:siderophore uptake transmembrane transporter activity"/>
    <property type="evidence" value="ECO:0007669"/>
    <property type="project" value="TreeGrafter"/>
</dbReference>
<keyword evidence="8" id="KW-0408">Iron</keyword>
<evidence type="ECO:0000256" key="3">
    <source>
        <dbReference type="ARBA" id="ARBA00022448"/>
    </source>
</evidence>
<accession>A0A9X3TWR7</accession>
<dbReference type="Gene3D" id="2.40.170.20">
    <property type="entry name" value="TonB-dependent receptor, beta-barrel domain"/>
    <property type="match status" value="1"/>
</dbReference>
<dbReference type="PANTHER" id="PTHR32552">
    <property type="entry name" value="FERRICHROME IRON RECEPTOR-RELATED"/>
    <property type="match status" value="1"/>
</dbReference>
<dbReference type="InterPro" id="IPR010105">
    <property type="entry name" value="TonB_sidphr_rcpt"/>
</dbReference>
<keyword evidence="7" id="KW-0732">Signal</keyword>
<dbReference type="RefSeq" id="WP_274942816.1">
    <property type="nucleotide sequence ID" value="NZ_JANWOI010000001.1"/>
</dbReference>
<keyword evidence="10 16" id="KW-0798">TonB box</keyword>
<evidence type="ECO:0000313" key="20">
    <source>
        <dbReference type="EMBL" id="MDA5193122.1"/>
    </source>
</evidence>
<dbReference type="PROSITE" id="PS52016">
    <property type="entry name" value="TONB_DEPENDENT_REC_3"/>
    <property type="match status" value="1"/>
</dbReference>
<dbReference type="NCBIfam" id="TIGR01783">
    <property type="entry name" value="TonB-siderophor"/>
    <property type="match status" value="1"/>
</dbReference>
<protein>
    <submittedName>
        <fullName evidence="20">TonB-dependent siderophore receptor</fullName>
    </submittedName>
</protein>
<evidence type="ECO:0000256" key="14">
    <source>
        <dbReference type="PROSITE-ProRule" id="PRU01360"/>
    </source>
</evidence>
<dbReference type="InterPro" id="IPR039426">
    <property type="entry name" value="TonB-dep_rcpt-like"/>
</dbReference>
<dbReference type="Gene3D" id="2.170.130.10">
    <property type="entry name" value="TonB-dependent receptor, plug domain"/>
    <property type="match status" value="1"/>
</dbReference>
<keyword evidence="12 20" id="KW-0675">Receptor</keyword>
<evidence type="ECO:0000256" key="4">
    <source>
        <dbReference type="ARBA" id="ARBA00022452"/>
    </source>
</evidence>
<evidence type="ECO:0000256" key="5">
    <source>
        <dbReference type="ARBA" id="ARBA00022496"/>
    </source>
</evidence>
<evidence type="ECO:0000259" key="19">
    <source>
        <dbReference type="Pfam" id="PF07715"/>
    </source>
</evidence>
<dbReference type="SUPFAM" id="SSF56935">
    <property type="entry name" value="Porins"/>
    <property type="match status" value="1"/>
</dbReference>
<organism evidence="20 21">
    <name type="scientific">Govanella unica</name>
    <dbReference type="NCBI Taxonomy" id="2975056"/>
    <lineage>
        <taxon>Bacteria</taxon>
        <taxon>Pseudomonadati</taxon>
        <taxon>Pseudomonadota</taxon>
        <taxon>Alphaproteobacteria</taxon>
        <taxon>Emcibacterales</taxon>
        <taxon>Govanellaceae</taxon>
        <taxon>Govanella</taxon>
    </lineage>
</organism>
<evidence type="ECO:0000256" key="16">
    <source>
        <dbReference type="RuleBase" id="RU003357"/>
    </source>
</evidence>
<dbReference type="GO" id="GO:0015891">
    <property type="term" value="P:siderophore transport"/>
    <property type="evidence" value="ECO:0007669"/>
    <property type="project" value="InterPro"/>
</dbReference>
<evidence type="ECO:0000256" key="6">
    <source>
        <dbReference type="ARBA" id="ARBA00022692"/>
    </source>
</evidence>
<comment type="caution">
    <text evidence="20">The sequence shown here is derived from an EMBL/GenBank/DDBJ whole genome shotgun (WGS) entry which is preliminary data.</text>
</comment>
<evidence type="ECO:0000256" key="10">
    <source>
        <dbReference type="ARBA" id="ARBA00023077"/>
    </source>
</evidence>
<dbReference type="InterPro" id="IPR010917">
    <property type="entry name" value="TonB_rcpt_CS"/>
</dbReference>
<proteinExistence type="inferred from homology"/>
<gene>
    <name evidence="20" type="ORF">NYP16_04025</name>
</gene>
<keyword evidence="11 14" id="KW-0472">Membrane</keyword>
<evidence type="ECO:0000313" key="21">
    <source>
        <dbReference type="Proteomes" id="UP001141619"/>
    </source>
</evidence>
<keyword evidence="9" id="KW-0406">Ion transport</keyword>
<dbReference type="PROSITE" id="PS01156">
    <property type="entry name" value="TONB_DEPENDENT_REC_2"/>
    <property type="match status" value="1"/>
</dbReference>
<dbReference type="InterPro" id="IPR012910">
    <property type="entry name" value="Plug_dom"/>
</dbReference>
<dbReference type="GO" id="GO:0038023">
    <property type="term" value="F:signaling receptor activity"/>
    <property type="evidence" value="ECO:0007669"/>
    <property type="project" value="InterPro"/>
</dbReference>
<evidence type="ECO:0000259" key="18">
    <source>
        <dbReference type="Pfam" id="PF00593"/>
    </source>
</evidence>
<keyword evidence="4 14" id="KW-1134">Transmembrane beta strand</keyword>
<evidence type="ECO:0000256" key="7">
    <source>
        <dbReference type="ARBA" id="ARBA00022729"/>
    </source>
</evidence>
<evidence type="ECO:0000256" key="8">
    <source>
        <dbReference type="ARBA" id="ARBA00023004"/>
    </source>
</evidence>